<name>A0A4V2SKL8_9BURK</name>
<feature type="region of interest" description="Disordered" evidence="1">
    <location>
        <begin position="1"/>
        <end position="72"/>
    </location>
</feature>
<evidence type="ECO:0000313" key="2">
    <source>
        <dbReference type="EMBL" id="TCP20046.1"/>
    </source>
</evidence>
<sequence>MGLLATPVDAHAARKKKDSASNNQTTSAKKGSVRVKYFGSSSEESTSQRDRRLYRECKGRPDAGACLGYTRR</sequence>
<reference evidence="2 3" key="1">
    <citation type="submission" date="2019-03" db="EMBL/GenBank/DDBJ databases">
        <title>Genomic Encyclopedia of Type Strains, Phase IV (KMG-IV): sequencing the most valuable type-strain genomes for metagenomic binning, comparative biology and taxonomic classification.</title>
        <authorList>
            <person name="Goeker M."/>
        </authorList>
    </citation>
    <scope>NUCLEOTIDE SEQUENCE [LARGE SCALE GENOMIC DNA]</scope>
    <source>
        <strain evidence="2 3">DSM 1837</strain>
    </source>
</reference>
<dbReference type="Proteomes" id="UP000295182">
    <property type="component" value="Unassembled WGS sequence"/>
</dbReference>
<protein>
    <submittedName>
        <fullName evidence="2">Uncharacterized protein</fullName>
    </submittedName>
</protein>
<feature type="compositionally biased region" description="Basic and acidic residues" evidence="1">
    <location>
        <begin position="46"/>
        <end position="61"/>
    </location>
</feature>
<accession>A0A4V2SKL8</accession>
<dbReference type="AlphaFoldDB" id="A0A4V2SKL8"/>
<gene>
    <name evidence="2" type="ORF">EV674_10213</name>
</gene>
<evidence type="ECO:0000256" key="1">
    <source>
        <dbReference type="SAM" id="MobiDB-lite"/>
    </source>
</evidence>
<proteinExistence type="predicted"/>
<organism evidence="2 3">
    <name type="scientific">Simplicispira metamorpha</name>
    <dbReference type="NCBI Taxonomy" id="80881"/>
    <lineage>
        <taxon>Bacteria</taxon>
        <taxon>Pseudomonadati</taxon>
        <taxon>Pseudomonadota</taxon>
        <taxon>Betaproteobacteria</taxon>
        <taxon>Burkholderiales</taxon>
        <taxon>Comamonadaceae</taxon>
        <taxon>Simplicispira</taxon>
    </lineage>
</organism>
<comment type="caution">
    <text evidence="2">The sequence shown here is derived from an EMBL/GenBank/DDBJ whole genome shotgun (WGS) entry which is preliminary data.</text>
</comment>
<dbReference type="EMBL" id="SLXH01000002">
    <property type="protein sequence ID" value="TCP20046.1"/>
    <property type="molecule type" value="Genomic_DNA"/>
</dbReference>
<dbReference type="RefSeq" id="WP_241524851.1">
    <property type="nucleotide sequence ID" value="NZ_QXNC01000001.1"/>
</dbReference>
<feature type="compositionally biased region" description="Polar residues" evidence="1">
    <location>
        <begin position="20"/>
        <end position="29"/>
    </location>
</feature>
<keyword evidence="3" id="KW-1185">Reference proteome</keyword>
<evidence type="ECO:0000313" key="3">
    <source>
        <dbReference type="Proteomes" id="UP000295182"/>
    </source>
</evidence>